<feature type="transmembrane region" description="Helical" evidence="1">
    <location>
        <begin position="20"/>
        <end position="39"/>
    </location>
</feature>
<keyword evidence="1" id="KW-1133">Transmembrane helix</keyword>
<organism evidence="2">
    <name type="scientific">Arundo donax</name>
    <name type="common">Giant reed</name>
    <name type="synonym">Donax arundinaceus</name>
    <dbReference type="NCBI Taxonomy" id="35708"/>
    <lineage>
        <taxon>Eukaryota</taxon>
        <taxon>Viridiplantae</taxon>
        <taxon>Streptophyta</taxon>
        <taxon>Embryophyta</taxon>
        <taxon>Tracheophyta</taxon>
        <taxon>Spermatophyta</taxon>
        <taxon>Magnoliopsida</taxon>
        <taxon>Liliopsida</taxon>
        <taxon>Poales</taxon>
        <taxon>Poaceae</taxon>
        <taxon>PACMAD clade</taxon>
        <taxon>Arundinoideae</taxon>
        <taxon>Arundineae</taxon>
        <taxon>Arundo</taxon>
    </lineage>
</organism>
<protein>
    <submittedName>
        <fullName evidence="2">Uncharacterized protein</fullName>
    </submittedName>
</protein>
<sequence length="59" mass="6316">MISSSCFLISWECCDSCTNSLILFCALASSSFVALFSCLSTANKESFSVVHSSSLFSES</sequence>
<reference evidence="2" key="1">
    <citation type="submission" date="2014-09" db="EMBL/GenBank/DDBJ databases">
        <authorList>
            <person name="Magalhaes I.L.F."/>
            <person name="Oliveira U."/>
            <person name="Santos F.R."/>
            <person name="Vidigal T.H.D.A."/>
            <person name="Brescovit A.D."/>
            <person name="Santos A.J."/>
        </authorList>
    </citation>
    <scope>NUCLEOTIDE SEQUENCE</scope>
    <source>
        <tissue evidence="2">Shoot tissue taken approximately 20 cm above the soil surface</tissue>
    </source>
</reference>
<keyword evidence="1" id="KW-0472">Membrane</keyword>
<evidence type="ECO:0000256" key="1">
    <source>
        <dbReference type="SAM" id="Phobius"/>
    </source>
</evidence>
<accession>A0A0A9DFG9</accession>
<evidence type="ECO:0000313" key="2">
    <source>
        <dbReference type="EMBL" id="JAD84385.1"/>
    </source>
</evidence>
<keyword evidence="1" id="KW-0812">Transmembrane</keyword>
<dbReference type="EMBL" id="GBRH01213510">
    <property type="protein sequence ID" value="JAD84385.1"/>
    <property type="molecule type" value="Transcribed_RNA"/>
</dbReference>
<name>A0A0A9DFG9_ARUDO</name>
<proteinExistence type="predicted"/>
<dbReference type="AlphaFoldDB" id="A0A0A9DFG9"/>
<reference evidence="2" key="2">
    <citation type="journal article" date="2015" name="Data Brief">
        <title>Shoot transcriptome of the giant reed, Arundo donax.</title>
        <authorList>
            <person name="Barrero R.A."/>
            <person name="Guerrero F.D."/>
            <person name="Moolhuijzen P."/>
            <person name="Goolsby J.A."/>
            <person name="Tidwell J."/>
            <person name="Bellgard S.E."/>
            <person name="Bellgard M.I."/>
        </authorList>
    </citation>
    <scope>NUCLEOTIDE SEQUENCE</scope>
    <source>
        <tissue evidence="2">Shoot tissue taken approximately 20 cm above the soil surface</tissue>
    </source>
</reference>